<dbReference type="SUPFAM" id="SSF47473">
    <property type="entry name" value="EF-hand"/>
    <property type="match status" value="1"/>
</dbReference>
<evidence type="ECO:0000313" key="2">
    <source>
        <dbReference type="EMBL" id="MBQ0825532.1"/>
    </source>
</evidence>
<protein>
    <submittedName>
        <fullName evidence="2">EF-hand domain-containing protein</fullName>
    </submittedName>
</protein>
<dbReference type="Pfam" id="PF13202">
    <property type="entry name" value="EF-hand_5"/>
    <property type="match status" value="1"/>
</dbReference>
<dbReference type="Gene3D" id="1.10.238.10">
    <property type="entry name" value="EF-hand"/>
    <property type="match status" value="1"/>
</dbReference>
<dbReference type="CDD" id="cd00051">
    <property type="entry name" value="EFh"/>
    <property type="match status" value="1"/>
</dbReference>
<evidence type="ECO:0000259" key="1">
    <source>
        <dbReference type="PROSITE" id="PS50222"/>
    </source>
</evidence>
<dbReference type="EMBL" id="JAGPNL010000001">
    <property type="protein sequence ID" value="MBQ0825532.1"/>
    <property type="molecule type" value="Genomic_DNA"/>
</dbReference>
<dbReference type="InterPro" id="IPR018247">
    <property type="entry name" value="EF_Hand_1_Ca_BS"/>
</dbReference>
<feature type="domain" description="EF-hand" evidence="1">
    <location>
        <begin position="135"/>
        <end position="170"/>
    </location>
</feature>
<dbReference type="GO" id="GO:0005509">
    <property type="term" value="F:calcium ion binding"/>
    <property type="evidence" value="ECO:0007669"/>
    <property type="project" value="InterPro"/>
</dbReference>
<name>A0A940XDP7_9ACTN</name>
<feature type="domain" description="EF-hand" evidence="1">
    <location>
        <begin position="6"/>
        <end position="41"/>
    </location>
</feature>
<evidence type="ECO:0000313" key="3">
    <source>
        <dbReference type="Proteomes" id="UP000677875"/>
    </source>
</evidence>
<dbReference type="PROSITE" id="PS00018">
    <property type="entry name" value="EF_HAND_1"/>
    <property type="match status" value="2"/>
</dbReference>
<reference evidence="2" key="1">
    <citation type="submission" date="2021-04" db="EMBL/GenBank/DDBJ databases">
        <title>Genome seq and assembly of Streptomyces sp. RG38.</title>
        <authorList>
            <person name="Chhetri G."/>
        </authorList>
    </citation>
    <scope>NUCLEOTIDE SEQUENCE</scope>
    <source>
        <strain evidence="2">RG38</strain>
    </source>
</reference>
<dbReference type="AlphaFoldDB" id="A0A940XDP7"/>
<dbReference type="PROSITE" id="PS50222">
    <property type="entry name" value="EF_HAND_2"/>
    <property type="match status" value="2"/>
</dbReference>
<dbReference type="Proteomes" id="UP000677875">
    <property type="component" value="Unassembled WGS sequence"/>
</dbReference>
<dbReference type="SMART" id="SM00054">
    <property type="entry name" value="EFh"/>
    <property type="match status" value="3"/>
</dbReference>
<gene>
    <name evidence="2" type="ORF">J5Y05_03260</name>
</gene>
<proteinExistence type="predicted"/>
<dbReference type="InterPro" id="IPR002048">
    <property type="entry name" value="EF_hand_dom"/>
</dbReference>
<accession>A0A940XDP7</accession>
<dbReference type="InterPro" id="IPR011992">
    <property type="entry name" value="EF-hand-dom_pair"/>
</dbReference>
<comment type="caution">
    <text evidence="2">The sequence shown here is derived from an EMBL/GenBank/DDBJ whole genome shotgun (WGS) entry which is preliminary data.</text>
</comment>
<dbReference type="Pfam" id="PF13405">
    <property type="entry name" value="EF-hand_6"/>
    <property type="match status" value="1"/>
</dbReference>
<sequence>MVADNTAQARLSKRFEKWDSDGNGVLEPSDFVAEAARIATALGQSPDSPQGVALRDAFQSMFQNLAERAGVSPQGPLSKEQFLGAAGELFQGGDAAFNRVLGPVAGGIVGLCDRNADGVIDAAEFASWLGAVGGLDSASAAEAFRRIDTDGDGALSEEELLAAIRDFHFGQLEVELLG</sequence>
<organism evidence="2 3">
    <name type="scientific">Streptomyces tagetis</name>
    <dbReference type="NCBI Taxonomy" id="2820809"/>
    <lineage>
        <taxon>Bacteria</taxon>
        <taxon>Bacillati</taxon>
        <taxon>Actinomycetota</taxon>
        <taxon>Actinomycetes</taxon>
        <taxon>Kitasatosporales</taxon>
        <taxon>Streptomycetaceae</taxon>
        <taxon>Streptomyces</taxon>
    </lineage>
</organism>
<keyword evidence="3" id="KW-1185">Reference proteome</keyword>